<dbReference type="Gene3D" id="3.40.50.300">
    <property type="entry name" value="P-loop containing nucleotide triphosphate hydrolases"/>
    <property type="match status" value="1"/>
</dbReference>
<dbReference type="InterPro" id="IPR014721">
    <property type="entry name" value="Ribsml_uS5_D2-typ_fold_subgr"/>
</dbReference>
<dbReference type="PROSITE" id="PS50162">
    <property type="entry name" value="RECA_2"/>
    <property type="match status" value="1"/>
</dbReference>
<evidence type="ECO:0000313" key="5">
    <source>
        <dbReference type="EMBL" id="CAB9519409.1"/>
    </source>
</evidence>
<proteinExistence type="predicted"/>
<dbReference type="AlphaFoldDB" id="A0A9N8EIL7"/>
<dbReference type="PRINTS" id="PR00830">
    <property type="entry name" value="ENDOLAPTASE"/>
</dbReference>
<feature type="region of interest" description="Disordered" evidence="3">
    <location>
        <begin position="571"/>
        <end position="614"/>
    </location>
</feature>
<accession>A0A9N8EIL7</accession>
<dbReference type="OrthoDB" id="41505at2759"/>
<dbReference type="Pfam" id="PF18073">
    <property type="entry name" value="Zn_ribbon_LapB"/>
    <property type="match status" value="1"/>
</dbReference>
<sequence length="614" mass="65740">MGTSGSSKATVHVCTNCGCETVKWHGRCPTCKEWNTLQEFAVQRERKTNAASNSRALFERPIFSSSSNFANNNNNGEDFTTTNKRPSSSWIGGTNNNRGFPNDPTGLFVNPPVRINDVLDNSNDNNKKQNQRIVIPDDEELNTVFGGGIMKGSLCLLGGSPGVGKSTLLLQTAASIASNNLQDGPVWYVSGEETAQQIAERAKRLGCSTASNNLYLLSETHVDTLAEQVVTLMEAAAVNQSLALYKTNPPSMMVIDSIQTMICEAGGASAAGGVTQMRESVALLLRIAKSTNIPIILVGHVTKSGDVAGPRTVEHQVDCVAYLEGLEGGGEMMNLRMLRTSKNRFGAADNVGVYEMTAGRLLPVSDPSSLLLAHRLNTDDQEGCAITVAVEGIRAMTVEIQALVTPSCSGPTGGSKRNVNGIAYSRLALLLRVLQKRCGMFFGRQDVYVNVVGSVRLGGREGGGSSDLTVAVALVSSLASIPVRSDTAFVGEVGLLGELRPVAAMEKRILEAQRMGFLRIITPMTYTRKQQQSGKMRSGKGFITTTEHGIERVQCSTLLAAINAGLVQQLPKRRKRDSTARRKGVSAPGSLGDLNLDPPILDDDDDDDESAYQL</sequence>
<feature type="domain" description="RecA family profile 1" evidence="4">
    <location>
        <begin position="130"/>
        <end position="301"/>
    </location>
</feature>
<dbReference type="GO" id="GO:0009507">
    <property type="term" value="C:chloroplast"/>
    <property type="evidence" value="ECO:0007669"/>
    <property type="project" value="UniProtKB-SubCell"/>
</dbReference>
<dbReference type="SMART" id="SM00382">
    <property type="entry name" value="AAA"/>
    <property type="match status" value="1"/>
</dbReference>
<dbReference type="GO" id="GO:0004252">
    <property type="term" value="F:serine-type endopeptidase activity"/>
    <property type="evidence" value="ECO:0007669"/>
    <property type="project" value="InterPro"/>
</dbReference>
<dbReference type="InterPro" id="IPR020568">
    <property type="entry name" value="Ribosomal_Su5_D2-typ_SF"/>
</dbReference>
<protein>
    <submittedName>
        <fullName evidence="5">DNA repair protein RadA</fullName>
    </submittedName>
</protein>
<feature type="compositionally biased region" description="Acidic residues" evidence="3">
    <location>
        <begin position="600"/>
        <end position="614"/>
    </location>
</feature>
<reference evidence="5" key="1">
    <citation type="submission" date="2020-06" db="EMBL/GenBank/DDBJ databases">
        <authorList>
            <consortium name="Plant Systems Biology data submission"/>
        </authorList>
    </citation>
    <scope>NUCLEOTIDE SEQUENCE</scope>
    <source>
        <strain evidence="5">D6</strain>
    </source>
</reference>
<dbReference type="EMBL" id="CAICTM010001012">
    <property type="protein sequence ID" value="CAB9519409.1"/>
    <property type="molecule type" value="Genomic_DNA"/>
</dbReference>
<dbReference type="GO" id="GO:0005524">
    <property type="term" value="F:ATP binding"/>
    <property type="evidence" value="ECO:0007669"/>
    <property type="project" value="InterPro"/>
</dbReference>
<dbReference type="GO" id="GO:0003677">
    <property type="term" value="F:DNA binding"/>
    <property type="evidence" value="ECO:0007669"/>
    <property type="project" value="InterPro"/>
</dbReference>
<dbReference type="SUPFAM" id="SSF54211">
    <property type="entry name" value="Ribosomal protein S5 domain 2-like"/>
    <property type="match status" value="1"/>
</dbReference>
<dbReference type="Pfam" id="PF05362">
    <property type="entry name" value="Lon_C"/>
    <property type="match status" value="1"/>
</dbReference>
<feature type="region of interest" description="Disordered" evidence="3">
    <location>
        <begin position="69"/>
        <end position="103"/>
    </location>
</feature>
<comment type="caution">
    <text evidence="5">The sequence shown here is derived from an EMBL/GenBank/DDBJ whole genome shotgun (WGS) entry which is preliminary data.</text>
</comment>
<dbReference type="GO" id="GO:0046872">
    <property type="term" value="F:metal ion binding"/>
    <property type="evidence" value="ECO:0007669"/>
    <property type="project" value="UniProtKB-KW"/>
</dbReference>
<dbReference type="InterPro" id="IPR041166">
    <property type="entry name" value="Rubredoxin_2"/>
</dbReference>
<dbReference type="InterPro" id="IPR003593">
    <property type="entry name" value="AAA+_ATPase"/>
</dbReference>
<evidence type="ECO:0000256" key="3">
    <source>
        <dbReference type="SAM" id="MobiDB-lite"/>
    </source>
</evidence>
<dbReference type="GO" id="GO:0000725">
    <property type="term" value="P:recombinational repair"/>
    <property type="evidence" value="ECO:0007669"/>
    <property type="project" value="TreeGrafter"/>
</dbReference>
<evidence type="ECO:0000259" key="4">
    <source>
        <dbReference type="PROSITE" id="PS50162"/>
    </source>
</evidence>
<dbReference type="GO" id="GO:0004176">
    <property type="term" value="F:ATP-dependent peptidase activity"/>
    <property type="evidence" value="ECO:0007669"/>
    <property type="project" value="InterPro"/>
</dbReference>
<organism evidence="5 6">
    <name type="scientific">Seminavis robusta</name>
    <dbReference type="NCBI Taxonomy" id="568900"/>
    <lineage>
        <taxon>Eukaryota</taxon>
        <taxon>Sar</taxon>
        <taxon>Stramenopiles</taxon>
        <taxon>Ochrophyta</taxon>
        <taxon>Bacillariophyta</taxon>
        <taxon>Bacillariophyceae</taxon>
        <taxon>Bacillariophycidae</taxon>
        <taxon>Naviculales</taxon>
        <taxon>Naviculaceae</taxon>
        <taxon>Seminavis</taxon>
    </lineage>
</organism>
<dbReference type="SUPFAM" id="SSF52540">
    <property type="entry name" value="P-loop containing nucleoside triphosphate hydrolases"/>
    <property type="match status" value="1"/>
</dbReference>
<evidence type="ECO:0000256" key="1">
    <source>
        <dbReference type="ARBA" id="ARBA00004229"/>
    </source>
</evidence>
<feature type="compositionally biased region" description="Basic residues" evidence="3">
    <location>
        <begin position="571"/>
        <end position="584"/>
    </location>
</feature>
<dbReference type="PANTHER" id="PTHR32472">
    <property type="entry name" value="DNA REPAIR PROTEIN RADA"/>
    <property type="match status" value="1"/>
</dbReference>
<keyword evidence="6" id="KW-1185">Reference proteome</keyword>
<evidence type="ECO:0000256" key="2">
    <source>
        <dbReference type="ARBA" id="ARBA00022723"/>
    </source>
</evidence>
<evidence type="ECO:0000313" key="6">
    <source>
        <dbReference type="Proteomes" id="UP001153069"/>
    </source>
</evidence>
<dbReference type="InterPro" id="IPR008269">
    <property type="entry name" value="Lon_proteolytic"/>
</dbReference>
<dbReference type="Proteomes" id="UP001153069">
    <property type="component" value="Unassembled WGS sequence"/>
</dbReference>
<dbReference type="GO" id="GO:0140664">
    <property type="term" value="F:ATP-dependent DNA damage sensor activity"/>
    <property type="evidence" value="ECO:0007669"/>
    <property type="project" value="InterPro"/>
</dbReference>
<name>A0A9N8EIL7_9STRA</name>
<dbReference type="Gene3D" id="3.30.230.10">
    <property type="match status" value="1"/>
</dbReference>
<gene>
    <name evidence="5" type="ORF">SEMRO_1014_G231440.1</name>
</gene>
<keyword evidence="2" id="KW-0479">Metal-binding</keyword>
<dbReference type="InterPro" id="IPR027417">
    <property type="entry name" value="P-loop_NTPase"/>
</dbReference>
<dbReference type="GO" id="GO:0006508">
    <property type="term" value="P:proteolysis"/>
    <property type="evidence" value="ECO:0007669"/>
    <property type="project" value="InterPro"/>
</dbReference>
<dbReference type="PANTHER" id="PTHR32472:SF10">
    <property type="entry name" value="DNA REPAIR PROTEIN RADA-LIKE PROTEIN"/>
    <property type="match status" value="1"/>
</dbReference>
<dbReference type="InterPro" id="IPR020588">
    <property type="entry name" value="RecA_ATP-bd"/>
</dbReference>
<dbReference type="Pfam" id="PF13481">
    <property type="entry name" value="AAA_25"/>
    <property type="match status" value="1"/>
</dbReference>
<comment type="subcellular location">
    <subcellularLocation>
        <location evidence="1">Plastid</location>
        <location evidence="1">Chloroplast</location>
    </subcellularLocation>
</comment>
<feature type="compositionally biased region" description="Polar residues" evidence="3">
    <location>
        <begin position="76"/>
        <end position="99"/>
    </location>
</feature>